<comment type="caution">
    <text evidence="2">The sequence shown here is derived from an EMBL/GenBank/DDBJ whole genome shotgun (WGS) entry which is preliminary data.</text>
</comment>
<evidence type="ECO:0000313" key="3">
    <source>
        <dbReference type="Proteomes" id="UP000293360"/>
    </source>
</evidence>
<reference evidence="2 3" key="1">
    <citation type="submission" date="2018-06" db="EMBL/GenBank/DDBJ databases">
        <title>Complete Genomes of Monosporascus.</title>
        <authorList>
            <person name="Robinson A.J."/>
            <person name="Natvig D.O."/>
        </authorList>
    </citation>
    <scope>NUCLEOTIDE SEQUENCE [LARGE SCALE GENOMIC DNA]</scope>
    <source>
        <strain evidence="2 3">CBS 110550</strain>
    </source>
</reference>
<gene>
    <name evidence="2" type="ORF">DL764_001552</name>
</gene>
<dbReference type="STRING" id="155417.A0A4Q4TRH3"/>
<dbReference type="InterPro" id="IPR021858">
    <property type="entry name" value="Fun_TF"/>
</dbReference>
<dbReference type="AlphaFoldDB" id="A0A4Q4TRH3"/>
<organism evidence="2 3">
    <name type="scientific">Monosporascus ibericus</name>
    <dbReference type="NCBI Taxonomy" id="155417"/>
    <lineage>
        <taxon>Eukaryota</taxon>
        <taxon>Fungi</taxon>
        <taxon>Dikarya</taxon>
        <taxon>Ascomycota</taxon>
        <taxon>Pezizomycotina</taxon>
        <taxon>Sordariomycetes</taxon>
        <taxon>Xylariomycetidae</taxon>
        <taxon>Xylariales</taxon>
        <taxon>Xylariales incertae sedis</taxon>
        <taxon>Monosporascus</taxon>
    </lineage>
</organism>
<dbReference type="Proteomes" id="UP000293360">
    <property type="component" value="Unassembled WGS sequence"/>
</dbReference>
<evidence type="ECO:0000313" key="2">
    <source>
        <dbReference type="EMBL" id="RYP08984.1"/>
    </source>
</evidence>
<dbReference type="PANTHER" id="PTHR47784">
    <property type="entry name" value="STEROL UPTAKE CONTROL PROTEIN 2"/>
    <property type="match status" value="1"/>
</dbReference>
<name>A0A4Q4TRH3_9PEZI</name>
<accession>A0A4Q4TRH3</accession>
<dbReference type="EMBL" id="QJNU01000049">
    <property type="protein sequence ID" value="RYP08984.1"/>
    <property type="molecule type" value="Genomic_DNA"/>
</dbReference>
<dbReference type="GO" id="GO:0001228">
    <property type="term" value="F:DNA-binding transcription activator activity, RNA polymerase II-specific"/>
    <property type="evidence" value="ECO:0007669"/>
    <property type="project" value="TreeGrafter"/>
</dbReference>
<dbReference type="Pfam" id="PF11951">
    <property type="entry name" value="Fungal_trans_2"/>
    <property type="match status" value="1"/>
</dbReference>
<dbReference type="OrthoDB" id="4937900at2759"/>
<sequence length="265" mass="29089">MTPELSERRATSSAAFSGSTLVSARSLLTGPRNGESGGSDLGALSLRGGFTALHMILLYHCTTNMSNYMALESDMNPIIASALDSAISAPYVLDQLLALSALHLATQKPDTASHFYHQATELQTRALGLFNEAGDSVSESTYMSSFLFASLVGIHILRNTLADYQHTVGEFVNAFVDYIRIHRGVRAVTNRYWEKLLQSDLNPLLYVTRWMDDTEKLTPGTETAHLRAYLESSPEGLTSSVESSLEALRWVQWVVDLQAQPSTPL</sequence>
<protein>
    <submittedName>
        <fullName evidence="2">Uncharacterized protein</fullName>
    </submittedName>
</protein>
<proteinExistence type="predicted"/>
<dbReference type="PANTHER" id="PTHR47784:SF4">
    <property type="entry name" value="ZN(II)2CYS6 TRANSCRIPTION FACTOR (EUROFUNG)"/>
    <property type="match status" value="1"/>
</dbReference>
<dbReference type="InterPro" id="IPR053157">
    <property type="entry name" value="Sterol_Uptake_Regulator"/>
</dbReference>
<evidence type="ECO:0000256" key="1">
    <source>
        <dbReference type="ARBA" id="ARBA00023242"/>
    </source>
</evidence>
<keyword evidence="1" id="KW-0539">Nucleus</keyword>
<keyword evidence="3" id="KW-1185">Reference proteome</keyword>